<organism evidence="16 17">
    <name type="scientific">Littorina saxatilis</name>
    <dbReference type="NCBI Taxonomy" id="31220"/>
    <lineage>
        <taxon>Eukaryota</taxon>
        <taxon>Metazoa</taxon>
        <taxon>Spiralia</taxon>
        <taxon>Lophotrochozoa</taxon>
        <taxon>Mollusca</taxon>
        <taxon>Gastropoda</taxon>
        <taxon>Caenogastropoda</taxon>
        <taxon>Littorinimorpha</taxon>
        <taxon>Littorinoidea</taxon>
        <taxon>Littorinidae</taxon>
        <taxon>Littorina</taxon>
    </lineage>
</organism>
<comment type="pathway">
    <text evidence="2">Protein modification; protein glycosylation.</text>
</comment>
<evidence type="ECO:0000256" key="6">
    <source>
        <dbReference type="ARBA" id="ARBA00022692"/>
    </source>
</evidence>
<keyword evidence="8 12" id="KW-1133">Transmembrane helix</keyword>
<keyword evidence="11" id="KW-0325">Glycoprotein</keyword>
<dbReference type="GO" id="GO:0000139">
    <property type="term" value="C:Golgi membrane"/>
    <property type="evidence" value="ECO:0007669"/>
    <property type="project" value="UniProtKB-SubCell"/>
</dbReference>
<name>A0AAN9G8S4_9CAEN</name>
<evidence type="ECO:0000256" key="12">
    <source>
        <dbReference type="RuleBase" id="RU003832"/>
    </source>
</evidence>
<keyword evidence="7" id="KW-0735">Signal-anchor</keyword>
<evidence type="ECO:0000256" key="5">
    <source>
        <dbReference type="ARBA" id="ARBA00022679"/>
    </source>
</evidence>
<dbReference type="SUPFAM" id="SSF53756">
    <property type="entry name" value="UDP-Glycosyltransferase/glycogen phosphorylase"/>
    <property type="match status" value="1"/>
</dbReference>
<accession>A0AAN9G8S4</accession>
<evidence type="ECO:0000259" key="14">
    <source>
        <dbReference type="Pfam" id="PF00852"/>
    </source>
</evidence>
<dbReference type="PANTHER" id="PTHR48438">
    <property type="entry name" value="ALPHA-(1,3)-FUCOSYLTRANSFERASE C-RELATED"/>
    <property type="match status" value="1"/>
</dbReference>
<dbReference type="GO" id="GO:0008417">
    <property type="term" value="F:fucosyltransferase activity"/>
    <property type="evidence" value="ECO:0007669"/>
    <property type="project" value="InterPro"/>
</dbReference>
<sequence length="396" mass="45921">MVRIRRMSIRVIMLLAAGGVCLVTIILNRYAYNNVKTQQKRRAALHQWVQNLREEGRQDPGRQPKLVTPDNHTTPATSQTKVILMHSFPDYYGLVSGLSLFSKCDHSCALTLDQELVEEVDCVIAFSSHHFWSRPPPPRTPNQVWVYFAVESPIYSNIKDFDNPAWHNRFNWTMTYRRDSDFYFGYGDVVKPSSPLPARNFTSVVEGKSKMVAWFVSNCGSQSKRMDFTKALKEFIEVDIYGRCGDLKCDRKDLKACRDMLSKDYYFYLSFENSLCKDYITEKAYLIMKEVDIVPVVRGGANYTALLPKNSFIDASQFPTVKALADYLKRVAADKELYQSFLSWKNEWQVIEPIPFSFCEYCQRLHYADRYAKVYPNVVSWWRDGICHDPPPVIKS</sequence>
<feature type="domain" description="Fucosyltransferase N-terminal" evidence="15">
    <location>
        <begin position="80"/>
        <end position="187"/>
    </location>
</feature>
<protein>
    <recommendedName>
        <fullName evidence="12">Fucosyltransferase</fullName>
        <ecNumber evidence="12">2.4.1.-</ecNumber>
    </recommendedName>
</protein>
<keyword evidence="6 12" id="KW-0812">Transmembrane</keyword>
<gene>
    <name evidence="16" type="ORF">V1264_003038</name>
</gene>
<keyword evidence="10 12" id="KW-0472">Membrane</keyword>
<dbReference type="InterPro" id="IPR001503">
    <property type="entry name" value="Glyco_trans_10"/>
</dbReference>
<evidence type="ECO:0000256" key="2">
    <source>
        <dbReference type="ARBA" id="ARBA00004922"/>
    </source>
</evidence>
<feature type="transmembrane region" description="Helical" evidence="12">
    <location>
        <begin position="12"/>
        <end position="32"/>
    </location>
</feature>
<evidence type="ECO:0000256" key="9">
    <source>
        <dbReference type="ARBA" id="ARBA00023034"/>
    </source>
</evidence>
<evidence type="ECO:0000256" key="8">
    <source>
        <dbReference type="ARBA" id="ARBA00022989"/>
    </source>
</evidence>
<keyword evidence="5 12" id="KW-0808">Transferase</keyword>
<dbReference type="InterPro" id="IPR055270">
    <property type="entry name" value="Glyco_tran_10_C"/>
</dbReference>
<dbReference type="Proteomes" id="UP001374579">
    <property type="component" value="Unassembled WGS sequence"/>
</dbReference>
<dbReference type="Pfam" id="PF17039">
    <property type="entry name" value="Glyco_tran_10_N"/>
    <property type="match status" value="1"/>
</dbReference>
<dbReference type="InterPro" id="IPR031481">
    <property type="entry name" value="Glyco_tran_10_N"/>
</dbReference>
<evidence type="ECO:0000256" key="4">
    <source>
        <dbReference type="ARBA" id="ARBA00022676"/>
    </source>
</evidence>
<comment type="subcellular location">
    <subcellularLocation>
        <location evidence="1">Golgi apparatus membrane</location>
        <topology evidence="1">Single-pass type II membrane protein</topology>
    </subcellularLocation>
    <subcellularLocation>
        <location evidence="12">Golgi apparatus</location>
        <location evidence="12">Golgi stack membrane</location>
        <topology evidence="12">Single-pass type II membrane protein</topology>
    </subcellularLocation>
</comment>
<evidence type="ECO:0000256" key="13">
    <source>
        <dbReference type="SAM" id="MobiDB-lite"/>
    </source>
</evidence>
<dbReference type="EMBL" id="JBAMIC010000012">
    <property type="protein sequence ID" value="KAK7098809.1"/>
    <property type="molecule type" value="Genomic_DNA"/>
</dbReference>
<evidence type="ECO:0000256" key="11">
    <source>
        <dbReference type="ARBA" id="ARBA00023180"/>
    </source>
</evidence>
<comment type="caution">
    <text evidence="16">The sequence shown here is derived from an EMBL/GenBank/DDBJ whole genome shotgun (WGS) entry which is preliminary data.</text>
</comment>
<evidence type="ECO:0000313" key="16">
    <source>
        <dbReference type="EMBL" id="KAK7098809.1"/>
    </source>
</evidence>
<keyword evidence="4 12" id="KW-0328">Glycosyltransferase</keyword>
<feature type="domain" description="Fucosyltransferase C-terminal" evidence="14">
    <location>
        <begin position="206"/>
        <end position="381"/>
    </location>
</feature>
<keyword evidence="9 12" id="KW-0333">Golgi apparatus</keyword>
<dbReference type="GO" id="GO:0032580">
    <property type="term" value="C:Golgi cisterna membrane"/>
    <property type="evidence" value="ECO:0007669"/>
    <property type="project" value="UniProtKB-SubCell"/>
</dbReference>
<evidence type="ECO:0000256" key="7">
    <source>
        <dbReference type="ARBA" id="ARBA00022968"/>
    </source>
</evidence>
<reference evidence="16 17" key="1">
    <citation type="submission" date="2024-02" db="EMBL/GenBank/DDBJ databases">
        <title>Chromosome-scale genome assembly of the rough periwinkle Littorina saxatilis.</title>
        <authorList>
            <person name="De Jode A."/>
            <person name="Faria R."/>
            <person name="Formenti G."/>
            <person name="Sims Y."/>
            <person name="Smith T.P."/>
            <person name="Tracey A."/>
            <person name="Wood J.M.D."/>
            <person name="Zagrodzka Z.B."/>
            <person name="Johannesson K."/>
            <person name="Butlin R.K."/>
            <person name="Leder E.H."/>
        </authorList>
    </citation>
    <scope>NUCLEOTIDE SEQUENCE [LARGE SCALE GENOMIC DNA]</scope>
    <source>
        <strain evidence="16">Snail1</strain>
        <tissue evidence="16">Muscle</tissue>
    </source>
</reference>
<dbReference type="PANTHER" id="PTHR48438:SF1">
    <property type="entry name" value="ALPHA-(1,3)-FUCOSYLTRANSFERASE C-RELATED"/>
    <property type="match status" value="1"/>
</dbReference>
<evidence type="ECO:0000313" key="17">
    <source>
        <dbReference type="Proteomes" id="UP001374579"/>
    </source>
</evidence>
<evidence type="ECO:0000256" key="1">
    <source>
        <dbReference type="ARBA" id="ARBA00004323"/>
    </source>
</evidence>
<dbReference type="FunFam" id="3.40.50.11660:FF:000006">
    <property type="entry name" value="Alpha-(1,3)-fucosyltransferase C"/>
    <property type="match status" value="1"/>
</dbReference>
<evidence type="ECO:0000259" key="15">
    <source>
        <dbReference type="Pfam" id="PF17039"/>
    </source>
</evidence>
<dbReference type="EC" id="2.4.1.-" evidence="12"/>
<keyword evidence="17" id="KW-1185">Reference proteome</keyword>
<comment type="similarity">
    <text evidence="3 12">Belongs to the glycosyltransferase 10 family.</text>
</comment>
<dbReference type="Pfam" id="PF00852">
    <property type="entry name" value="Glyco_transf_10"/>
    <property type="match status" value="1"/>
</dbReference>
<evidence type="ECO:0000256" key="10">
    <source>
        <dbReference type="ARBA" id="ARBA00023136"/>
    </source>
</evidence>
<evidence type="ECO:0000256" key="3">
    <source>
        <dbReference type="ARBA" id="ARBA00008919"/>
    </source>
</evidence>
<dbReference type="InterPro" id="IPR038577">
    <property type="entry name" value="GT10-like_C_sf"/>
</dbReference>
<dbReference type="AlphaFoldDB" id="A0AAN9G8S4"/>
<proteinExistence type="inferred from homology"/>
<dbReference type="Gene3D" id="3.40.50.11660">
    <property type="entry name" value="Glycosyl transferase family 10, C-terminal domain"/>
    <property type="match status" value="1"/>
</dbReference>
<feature type="region of interest" description="Disordered" evidence="13">
    <location>
        <begin position="54"/>
        <end position="75"/>
    </location>
</feature>